<dbReference type="GO" id="GO:0004081">
    <property type="term" value="F:bis(5'-nucleosyl)-tetraphosphatase (asymmetrical) activity"/>
    <property type="evidence" value="ECO:0007669"/>
    <property type="project" value="TreeGrafter"/>
</dbReference>
<dbReference type="EMBL" id="UINC01002614">
    <property type="protein sequence ID" value="SUZ98549.1"/>
    <property type="molecule type" value="Genomic_DNA"/>
</dbReference>
<dbReference type="InterPro" id="IPR015797">
    <property type="entry name" value="NUDIX_hydrolase-like_dom_sf"/>
</dbReference>
<dbReference type="GO" id="GO:0006167">
    <property type="term" value="P:AMP biosynthetic process"/>
    <property type="evidence" value="ECO:0007669"/>
    <property type="project" value="TreeGrafter"/>
</dbReference>
<proteinExistence type="predicted"/>
<accession>A0A381S524</accession>
<dbReference type="InterPro" id="IPR051325">
    <property type="entry name" value="Nudix_hydrolase_domain"/>
</dbReference>
<evidence type="ECO:0000259" key="2">
    <source>
        <dbReference type="PROSITE" id="PS51462"/>
    </source>
</evidence>
<gene>
    <name evidence="3" type="ORF">METZ01_LOCUS51403</name>
</gene>
<sequence>MDRIKTAGGIVFKDGKFLFIYKRGMWDLPKGKFKNGESEEETALIEVHEETGLPLEEIKIVERLIPTYYIKTIDGKHLQKKTWWFLMQFTGNPLTELVPALEEDIEECRWVSEDELEYILPAAHERIVYLFDYLKQLPVYRQLMDRQAVPA</sequence>
<dbReference type="Gene3D" id="3.90.79.10">
    <property type="entry name" value="Nucleoside Triphosphate Pyrophosphohydrolase"/>
    <property type="match status" value="1"/>
</dbReference>
<feature type="domain" description="Nudix hydrolase" evidence="2">
    <location>
        <begin position="2"/>
        <end position="134"/>
    </location>
</feature>
<dbReference type="GO" id="GO:0006754">
    <property type="term" value="P:ATP biosynthetic process"/>
    <property type="evidence" value="ECO:0007669"/>
    <property type="project" value="TreeGrafter"/>
</dbReference>
<evidence type="ECO:0000256" key="1">
    <source>
        <dbReference type="ARBA" id="ARBA00022801"/>
    </source>
</evidence>
<dbReference type="InterPro" id="IPR000086">
    <property type="entry name" value="NUDIX_hydrolase_dom"/>
</dbReference>
<dbReference type="PANTHER" id="PTHR21340:SF0">
    <property type="entry name" value="BIS(5'-NUCLEOSYL)-TETRAPHOSPHATASE [ASYMMETRICAL]"/>
    <property type="match status" value="1"/>
</dbReference>
<dbReference type="PROSITE" id="PS51462">
    <property type="entry name" value="NUDIX"/>
    <property type="match status" value="1"/>
</dbReference>
<name>A0A381S524_9ZZZZ</name>
<organism evidence="3">
    <name type="scientific">marine metagenome</name>
    <dbReference type="NCBI Taxonomy" id="408172"/>
    <lineage>
        <taxon>unclassified sequences</taxon>
        <taxon>metagenomes</taxon>
        <taxon>ecological metagenomes</taxon>
    </lineage>
</organism>
<evidence type="ECO:0000313" key="3">
    <source>
        <dbReference type="EMBL" id="SUZ98549.1"/>
    </source>
</evidence>
<dbReference type="PANTHER" id="PTHR21340">
    <property type="entry name" value="DIADENOSINE 5,5-P1,P4-TETRAPHOSPHATE PYROPHOSPHOHYDROLASE MUTT"/>
    <property type="match status" value="1"/>
</dbReference>
<dbReference type="CDD" id="cd03673">
    <property type="entry name" value="NUDIX_Ap6A_hydrolase"/>
    <property type="match status" value="1"/>
</dbReference>
<dbReference type="SUPFAM" id="SSF55811">
    <property type="entry name" value="Nudix"/>
    <property type="match status" value="1"/>
</dbReference>
<keyword evidence="1" id="KW-0378">Hydrolase</keyword>
<reference evidence="3" key="1">
    <citation type="submission" date="2018-05" db="EMBL/GenBank/DDBJ databases">
        <authorList>
            <person name="Lanie J.A."/>
            <person name="Ng W.-L."/>
            <person name="Kazmierczak K.M."/>
            <person name="Andrzejewski T.M."/>
            <person name="Davidsen T.M."/>
            <person name="Wayne K.J."/>
            <person name="Tettelin H."/>
            <person name="Glass J.I."/>
            <person name="Rusch D."/>
            <person name="Podicherti R."/>
            <person name="Tsui H.-C.T."/>
            <person name="Winkler M.E."/>
        </authorList>
    </citation>
    <scope>NUCLEOTIDE SEQUENCE</scope>
</reference>
<dbReference type="Pfam" id="PF00293">
    <property type="entry name" value="NUDIX"/>
    <property type="match status" value="1"/>
</dbReference>
<protein>
    <recommendedName>
        <fullName evidence="2">Nudix hydrolase domain-containing protein</fullName>
    </recommendedName>
</protein>
<dbReference type="AlphaFoldDB" id="A0A381S524"/>